<dbReference type="InterPro" id="IPR019370">
    <property type="entry name" value="E2F-assoc_phosphoprotein"/>
</dbReference>
<dbReference type="Proteomes" id="UP000253551">
    <property type="component" value="Unassembled WGS sequence"/>
</dbReference>
<dbReference type="EMBL" id="PJQM01007072">
    <property type="protein sequence ID" value="RCH78674.1"/>
    <property type="molecule type" value="Genomic_DNA"/>
</dbReference>
<dbReference type="PANTHER" id="PTHR15967">
    <property type="entry name" value="E2F-ASSOCIATED PHOSPHOPROTEIN"/>
    <property type="match status" value="1"/>
</dbReference>
<organism evidence="1 2">
    <name type="scientific">Rhizopus stolonifer</name>
    <name type="common">Rhizopus nigricans</name>
    <dbReference type="NCBI Taxonomy" id="4846"/>
    <lineage>
        <taxon>Eukaryota</taxon>
        <taxon>Fungi</taxon>
        <taxon>Fungi incertae sedis</taxon>
        <taxon>Mucoromycota</taxon>
        <taxon>Mucoromycotina</taxon>
        <taxon>Mucoromycetes</taxon>
        <taxon>Mucorales</taxon>
        <taxon>Mucorineae</taxon>
        <taxon>Rhizopodaceae</taxon>
        <taxon>Rhizopus</taxon>
    </lineage>
</organism>
<proteinExistence type="predicted"/>
<accession>A0A367ILW8</accession>
<protein>
    <recommendedName>
        <fullName evidence="3">E2F-associated phosphoprotein</fullName>
    </recommendedName>
</protein>
<dbReference type="PANTHER" id="PTHR15967:SF0">
    <property type="entry name" value="E2F-ASSOCIATED PHOSPHOPROTEIN"/>
    <property type="match status" value="1"/>
</dbReference>
<evidence type="ECO:0000313" key="1">
    <source>
        <dbReference type="EMBL" id="RCH78674.1"/>
    </source>
</evidence>
<evidence type="ECO:0008006" key="3">
    <source>
        <dbReference type="Google" id="ProtNLM"/>
    </source>
</evidence>
<dbReference type="AlphaFoldDB" id="A0A367ILW8"/>
<name>A0A367ILW8_RHIST</name>
<reference evidence="1 2" key="1">
    <citation type="journal article" date="2018" name="G3 (Bethesda)">
        <title>Phylogenetic and Phylogenomic Definition of Rhizopus Species.</title>
        <authorList>
            <person name="Gryganskyi A.P."/>
            <person name="Golan J."/>
            <person name="Dolatabadi S."/>
            <person name="Mondo S."/>
            <person name="Robb S."/>
            <person name="Idnurm A."/>
            <person name="Muszewska A."/>
            <person name="Steczkiewicz K."/>
            <person name="Masonjones S."/>
            <person name="Liao H.L."/>
            <person name="Gajdeczka M.T."/>
            <person name="Anike F."/>
            <person name="Vuek A."/>
            <person name="Anishchenko I.M."/>
            <person name="Voigt K."/>
            <person name="de Hoog G.S."/>
            <person name="Smith M.E."/>
            <person name="Heitman J."/>
            <person name="Vilgalys R."/>
            <person name="Stajich J.E."/>
        </authorList>
    </citation>
    <scope>NUCLEOTIDE SEQUENCE [LARGE SCALE GENOMIC DNA]</scope>
    <source>
        <strain evidence="1 2">LSU 92-RS-03</strain>
    </source>
</reference>
<comment type="caution">
    <text evidence="1">The sequence shown here is derived from an EMBL/GenBank/DDBJ whole genome shotgun (WGS) entry which is preliminary data.</text>
</comment>
<dbReference type="STRING" id="4846.A0A367ILW8"/>
<keyword evidence="2" id="KW-1185">Reference proteome</keyword>
<sequence>MENSNDYYEDVYFDTDDENEVSAGIGLPGKKKTGRKILSNDELLYDPDMDEKDEDWVIKQVEADCSKDESVEGKTDAILTCPMCFITLSYSCQRHEKYGNQYRAMFVHNCHVIKSERYQPKDAEKDEHYQKVVCDQCGVHVAMMDQDEIYHFFNVVPTA</sequence>
<evidence type="ECO:0000313" key="2">
    <source>
        <dbReference type="Proteomes" id="UP000253551"/>
    </source>
</evidence>
<dbReference type="GO" id="GO:0005634">
    <property type="term" value="C:nucleus"/>
    <property type="evidence" value="ECO:0007669"/>
    <property type="project" value="TreeGrafter"/>
</dbReference>
<gene>
    <name evidence="1" type="ORF">CU098_005641</name>
</gene>
<dbReference type="Pfam" id="PF10238">
    <property type="entry name" value="Eapp_C"/>
    <property type="match status" value="1"/>
</dbReference>
<dbReference type="OrthoDB" id="122464at2759"/>